<dbReference type="AlphaFoldDB" id="A0A1W1XTC3"/>
<dbReference type="InterPro" id="IPR010540">
    <property type="entry name" value="CmpB_TMEM229"/>
</dbReference>
<dbReference type="Proteomes" id="UP000192468">
    <property type="component" value="Unassembled WGS sequence"/>
</dbReference>
<dbReference type="Pfam" id="PF06541">
    <property type="entry name" value="ABC_trans_CmpB"/>
    <property type="match status" value="1"/>
</dbReference>
<feature type="transmembrane region" description="Helical" evidence="2">
    <location>
        <begin position="74"/>
        <end position="95"/>
    </location>
</feature>
<feature type="coiled-coil region" evidence="1">
    <location>
        <begin position="230"/>
        <end position="264"/>
    </location>
</feature>
<dbReference type="OrthoDB" id="9789229at2"/>
<accession>A0A1W1XTC3</accession>
<feature type="transmembrane region" description="Helical" evidence="2">
    <location>
        <begin position="116"/>
        <end position="135"/>
    </location>
</feature>
<dbReference type="STRING" id="1121291.SAMN02745134_03061"/>
<keyword evidence="2" id="KW-0472">Membrane</keyword>
<sequence length="294" mass="34999">MHFILLIYSKYYYIFFYFIIYSFLGWCLEVLYSFKNKCKFVNRGFLNGPFCPIYGFGAISLITVLSPLRQNLPFLLIGCFLFPSAIEYFTGFVLEKAFSATWWNYSRYKFNLKGRICLRFSILWWVVSVFLVVFINPNITDKLAQMLPIRCRYVLLISFTSYFIIDFYITLLSLIKLKKLFTQITHISFQLNIKSDSIYKIKNSIKALELRSTAKNFSNKVSDLIENKIYKQEDDSLEKLEIKLSELKRTYDQLLNKIAHSHKRFFTAYPDLKTKFNKKILSEIHEKIRKINNH</sequence>
<evidence type="ECO:0000313" key="3">
    <source>
        <dbReference type="EMBL" id="SMC27136.1"/>
    </source>
</evidence>
<proteinExistence type="predicted"/>
<keyword evidence="4" id="KW-1185">Reference proteome</keyword>
<name>A0A1W1XTC3_9CLOT</name>
<keyword evidence="2" id="KW-1133">Transmembrane helix</keyword>
<reference evidence="3 4" key="1">
    <citation type="submission" date="2017-04" db="EMBL/GenBank/DDBJ databases">
        <authorList>
            <person name="Afonso C.L."/>
            <person name="Miller P.J."/>
            <person name="Scott M.A."/>
            <person name="Spackman E."/>
            <person name="Goraichik I."/>
            <person name="Dimitrov K.M."/>
            <person name="Suarez D.L."/>
            <person name="Swayne D.E."/>
        </authorList>
    </citation>
    <scope>NUCLEOTIDE SEQUENCE [LARGE SCALE GENOMIC DNA]</scope>
    <source>
        <strain evidence="3 4">DSM 12555</strain>
    </source>
</reference>
<feature type="transmembrane region" description="Helical" evidence="2">
    <location>
        <begin position="44"/>
        <end position="68"/>
    </location>
</feature>
<protein>
    <submittedName>
        <fullName evidence="3">Uncharacterized membrane protein</fullName>
    </submittedName>
</protein>
<organism evidence="3 4">
    <name type="scientific">Clostridium acidisoli DSM 12555</name>
    <dbReference type="NCBI Taxonomy" id="1121291"/>
    <lineage>
        <taxon>Bacteria</taxon>
        <taxon>Bacillati</taxon>
        <taxon>Bacillota</taxon>
        <taxon>Clostridia</taxon>
        <taxon>Eubacteriales</taxon>
        <taxon>Clostridiaceae</taxon>
        <taxon>Clostridium</taxon>
    </lineage>
</organism>
<keyword evidence="2" id="KW-0812">Transmembrane</keyword>
<evidence type="ECO:0000256" key="2">
    <source>
        <dbReference type="SAM" id="Phobius"/>
    </source>
</evidence>
<evidence type="ECO:0000256" key="1">
    <source>
        <dbReference type="SAM" id="Coils"/>
    </source>
</evidence>
<gene>
    <name evidence="3" type="ORF">SAMN02745134_03061</name>
</gene>
<feature type="transmembrane region" description="Helical" evidence="2">
    <location>
        <begin position="12"/>
        <end position="32"/>
    </location>
</feature>
<evidence type="ECO:0000313" key="4">
    <source>
        <dbReference type="Proteomes" id="UP000192468"/>
    </source>
</evidence>
<dbReference type="EMBL" id="FWXH01000016">
    <property type="protein sequence ID" value="SMC27136.1"/>
    <property type="molecule type" value="Genomic_DNA"/>
</dbReference>
<feature type="transmembrane region" description="Helical" evidence="2">
    <location>
        <begin position="155"/>
        <end position="175"/>
    </location>
</feature>
<keyword evidence="1" id="KW-0175">Coiled coil</keyword>